<keyword evidence="2" id="KW-0677">Repeat</keyword>
<reference evidence="6 7" key="1">
    <citation type="submission" date="2017-04" db="EMBL/GenBank/DDBJ databases">
        <authorList>
            <person name="Afonso C.L."/>
            <person name="Miller P.J."/>
            <person name="Scott M.A."/>
            <person name="Spackman E."/>
            <person name="Goraichik I."/>
            <person name="Dimitrov K.M."/>
            <person name="Suarez D.L."/>
            <person name="Swayne D.E."/>
        </authorList>
    </citation>
    <scope>NUCLEOTIDE SEQUENCE [LARGE SCALE GENOMIC DNA]</scope>
</reference>
<dbReference type="Pfam" id="PF00400">
    <property type="entry name" value="WD40"/>
    <property type="match status" value="1"/>
</dbReference>
<dbReference type="InterPro" id="IPR015943">
    <property type="entry name" value="WD40/YVTN_repeat-like_dom_sf"/>
</dbReference>
<evidence type="ECO:0000256" key="5">
    <source>
        <dbReference type="SAM" id="MobiDB-lite"/>
    </source>
</evidence>
<keyword evidence="1 4" id="KW-0853">WD repeat</keyword>
<dbReference type="GO" id="GO:0006406">
    <property type="term" value="P:mRNA export from nucleus"/>
    <property type="evidence" value="ECO:0007669"/>
    <property type="project" value="InterPro"/>
</dbReference>
<dbReference type="STRING" id="1789683.A0A1X7R2J2"/>
<gene>
    <name evidence="6" type="ORF">KASA_0O03245G</name>
</gene>
<dbReference type="PANTHER" id="PTHR22839:SF0">
    <property type="entry name" value="THO COMPLEX SUBUNIT 3"/>
    <property type="match status" value="1"/>
</dbReference>
<dbReference type="PANTHER" id="PTHR22839">
    <property type="entry name" value="THO COMPLEX SUBUNIT 3 THO3"/>
    <property type="match status" value="1"/>
</dbReference>
<evidence type="ECO:0000256" key="4">
    <source>
        <dbReference type="PROSITE-ProRule" id="PRU00221"/>
    </source>
</evidence>
<dbReference type="SMART" id="SM00320">
    <property type="entry name" value="WD40"/>
    <property type="match status" value="6"/>
</dbReference>
<protein>
    <submittedName>
        <fullName evidence="6">Similar to Saccharomyces cerevisiae YNL253W TEX1 Protein involved in mRNA export, component of the transcription export (TREX) complex</fullName>
    </submittedName>
</protein>
<evidence type="ECO:0000256" key="3">
    <source>
        <dbReference type="ARBA" id="ARBA00046343"/>
    </source>
</evidence>
<proteinExistence type="inferred from homology"/>
<evidence type="ECO:0000256" key="1">
    <source>
        <dbReference type="ARBA" id="ARBA00022574"/>
    </source>
</evidence>
<dbReference type="GO" id="GO:0000445">
    <property type="term" value="C:THO complex part of transcription export complex"/>
    <property type="evidence" value="ECO:0007669"/>
    <property type="project" value="TreeGrafter"/>
</dbReference>
<evidence type="ECO:0000313" key="6">
    <source>
        <dbReference type="EMBL" id="SMN19744.1"/>
    </source>
</evidence>
<feature type="repeat" description="WD" evidence="4">
    <location>
        <begin position="254"/>
        <end position="286"/>
    </location>
</feature>
<sequence>MSDNQVKFLETRSMTVPLSDEITKAFILETREKKNIEDVEDERYTHVLTHSKSRFAPPISPNEIITLEFHPSGNYFAYSRVDGSLNIWRFPTGSGKFSKEVQYTYVRDCVNSERVATGLSWNPREISHLAAASNSNEILIWTHDSYKKTITKLKTLFVKSFKTKINQCLYDPTGKWLLGTTKQELLYLFNVKNEYSLDLTFNLWEKLKYQSSITSITWNNSGSYLFLGLKNGKIILLQIKQNNDILDFDLVIEIDAHRSSINNLKMDPCGRFIIAGSADGTCSVWDTTNLCSIHVITDLDAAVVSLDINDLGKILAICTGDDQIFFYDTNNFKILERSTIESLRSDAIVKFHPNRSWCLLSSKGDTLKHYIASTDDEVQYWKVKYENNLSAIRNGKTTSNTIKSTPQSTRGSSNRKVMKSRDRHSNTRRHGEIPRGTRYGND</sequence>
<dbReference type="PROSITE" id="PS50082">
    <property type="entry name" value="WD_REPEATS_2"/>
    <property type="match status" value="1"/>
</dbReference>
<dbReference type="InterPro" id="IPR040132">
    <property type="entry name" value="Tex1/THOC3"/>
</dbReference>
<dbReference type="Proteomes" id="UP000196158">
    <property type="component" value="Unassembled WGS sequence"/>
</dbReference>
<dbReference type="SUPFAM" id="SSF50978">
    <property type="entry name" value="WD40 repeat-like"/>
    <property type="match status" value="1"/>
</dbReference>
<dbReference type="InterPro" id="IPR001680">
    <property type="entry name" value="WD40_rpt"/>
</dbReference>
<feature type="region of interest" description="Disordered" evidence="5">
    <location>
        <begin position="396"/>
        <end position="442"/>
    </location>
</feature>
<evidence type="ECO:0000313" key="7">
    <source>
        <dbReference type="Proteomes" id="UP000196158"/>
    </source>
</evidence>
<dbReference type="OrthoDB" id="340259at2759"/>
<organism evidence="6 7">
    <name type="scientific">Maudiozyma saulgeensis</name>
    <dbReference type="NCBI Taxonomy" id="1789683"/>
    <lineage>
        <taxon>Eukaryota</taxon>
        <taxon>Fungi</taxon>
        <taxon>Dikarya</taxon>
        <taxon>Ascomycota</taxon>
        <taxon>Saccharomycotina</taxon>
        <taxon>Saccharomycetes</taxon>
        <taxon>Saccharomycetales</taxon>
        <taxon>Saccharomycetaceae</taxon>
        <taxon>Maudiozyma</taxon>
    </lineage>
</organism>
<keyword evidence="7" id="KW-1185">Reference proteome</keyword>
<dbReference type="PROSITE" id="PS50294">
    <property type="entry name" value="WD_REPEATS_REGION"/>
    <property type="match status" value="1"/>
</dbReference>
<dbReference type="AlphaFoldDB" id="A0A1X7R2J2"/>
<feature type="compositionally biased region" description="Polar residues" evidence="5">
    <location>
        <begin position="396"/>
        <end position="415"/>
    </location>
</feature>
<dbReference type="InterPro" id="IPR036322">
    <property type="entry name" value="WD40_repeat_dom_sf"/>
</dbReference>
<evidence type="ECO:0000256" key="2">
    <source>
        <dbReference type="ARBA" id="ARBA00022737"/>
    </source>
</evidence>
<comment type="similarity">
    <text evidence="3">Belongs to the THOC3 family.</text>
</comment>
<name>A0A1X7R2J2_9SACH</name>
<accession>A0A1X7R2J2</accession>
<dbReference type="EMBL" id="FXLY01000004">
    <property type="protein sequence ID" value="SMN19744.1"/>
    <property type="molecule type" value="Genomic_DNA"/>
</dbReference>
<feature type="compositionally biased region" description="Basic and acidic residues" evidence="5">
    <location>
        <begin position="419"/>
        <end position="442"/>
    </location>
</feature>
<dbReference type="Gene3D" id="2.130.10.10">
    <property type="entry name" value="YVTN repeat-like/Quinoprotein amine dehydrogenase"/>
    <property type="match status" value="2"/>
</dbReference>